<dbReference type="Proteomes" id="UP000305654">
    <property type="component" value="Unassembled WGS sequence"/>
</dbReference>
<dbReference type="RefSeq" id="WP_138327198.1">
    <property type="nucleotide sequence ID" value="NZ_VCDI01000006.1"/>
</dbReference>
<organism evidence="3 4">
    <name type="scientific">Lichenicoccus roseus</name>
    <dbReference type="NCBI Taxonomy" id="2683649"/>
    <lineage>
        <taxon>Bacteria</taxon>
        <taxon>Pseudomonadati</taxon>
        <taxon>Pseudomonadota</taxon>
        <taxon>Alphaproteobacteria</taxon>
        <taxon>Acetobacterales</taxon>
        <taxon>Acetobacteraceae</taxon>
        <taxon>Lichenicoccus</taxon>
    </lineage>
</organism>
<dbReference type="InterPro" id="IPR002347">
    <property type="entry name" value="SDR_fam"/>
</dbReference>
<keyword evidence="4" id="KW-1185">Reference proteome</keyword>
<dbReference type="PRINTS" id="PR00080">
    <property type="entry name" value="SDRFAMILY"/>
</dbReference>
<dbReference type="PANTHER" id="PTHR42760:SF133">
    <property type="entry name" value="3-OXOACYL-[ACYL-CARRIER-PROTEIN] REDUCTASE"/>
    <property type="match status" value="1"/>
</dbReference>
<dbReference type="InterPro" id="IPR036291">
    <property type="entry name" value="NAD(P)-bd_dom_sf"/>
</dbReference>
<dbReference type="FunFam" id="3.40.50.720:FF:000084">
    <property type="entry name" value="Short-chain dehydrogenase reductase"/>
    <property type="match status" value="1"/>
</dbReference>
<dbReference type="NCBIfam" id="NF009466">
    <property type="entry name" value="PRK12826.1-2"/>
    <property type="match status" value="1"/>
</dbReference>
<gene>
    <name evidence="3" type="ORF">FE263_16940</name>
</gene>
<comment type="similarity">
    <text evidence="1">Belongs to the short-chain dehydrogenases/reductases (SDR) family.</text>
</comment>
<accession>A0A5R9J7G0</accession>
<dbReference type="CDD" id="cd05233">
    <property type="entry name" value="SDR_c"/>
    <property type="match status" value="1"/>
</dbReference>
<dbReference type="Pfam" id="PF13561">
    <property type="entry name" value="adh_short_C2"/>
    <property type="match status" value="1"/>
</dbReference>
<evidence type="ECO:0000256" key="1">
    <source>
        <dbReference type="ARBA" id="ARBA00006484"/>
    </source>
</evidence>
<evidence type="ECO:0000256" key="2">
    <source>
        <dbReference type="ARBA" id="ARBA00023002"/>
    </source>
</evidence>
<keyword evidence="2" id="KW-0560">Oxidoreductase</keyword>
<name>A0A5R9J7G0_9PROT</name>
<dbReference type="PRINTS" id="PR00081">
    <property type="entry name" value="GDHRDH"/>
</dbReference>
<protein>
    <submittedName>
        <fullName evidence="3">SDR family oxidoreductase</fullName>
    </submittedName>
</protein>
<dbReference type="OrthoDB" id="9804774at2"/>
<sequence>MSIVDRLIPPRGLRVLVSAGASGIGAAIAGAFAEAGAKVHVCDVSEAALSQFHEQYPDSVTTLADVSDADHVTAVFGAQRERFDGLDVLVNNAGIAGPTGGIDAVGEQEWQRTIDVNLTAQYRFAHHAVPMLKASSSANMICLSSVAGRLGYAWRTPYAATKWAIIGLVKSLACELGPDDIRVNALLPGIVEGPRMDGVIRARAEQLELEEPEMRKRYIEKISLKRMVTAEDVALMALFLCSSAARNITGQAISVDGNVEYL</sequence>
<comment type="caution">
    <text evidence="3">The sequence shown here is derived from an EMBL/GenBank/DDBJ whole genome shotgun (WGS) entry which is preliminary data.</text>
</comment>
<proteinExistence type="inferred from homology"/>
<dbReference type="PANTHER" id="PTHR42760">
    <property type="entry name" value="SHORT-CHAIN DEHYDROGENASES/REDUCTASES FAMILY MEMBER"/>
    <property type="match status" value="1"/>
</dbReference>
<dbReference type="InterPro" id="IPR020904">
    <property type="entry name" value="Sc_DH/Rdtase_CS"/>
</dbReference>
<dbReference type="Gene3D" id="3.40.50.720">
    <property type="entry name" value="NAD(P)-binding Rossmann-like Domain"/>
    <property type="match status" value="1"/>
</dbReference>
<reference evidence="3 4" key="1">
    <citation type="submission" date="2019-05" db="EMBL/GenBank/DDBJ databases">
        <authorList>
            <person name="Pankratov T."/>
            <person name="Grouzdev D."/>
        </authorList>
    </citation>
    <scope>NUCLEOTIDE SEQUENCE [LARGE SCALE GENOMIC DNA]</scope>
    <source>
        <strain evidence="3 4">KEBCLARHB70R</strain>
    </source>
</reference>
<dbReference type="AlphaFoldDB" id="A0A5R9J7G0"/>
<dbReference type="PROSITE" id="PS00061">
    <property type="entry name" value="ADH_SHORT"/>
    <property type="match status" value="1"/>
</dbReference>
<dbReference type="GO" id="GO:0016616">
    <property type="term" value="F:oxidoreductase activity, acting on the CH-OH group of donors, NAD or NADP as acceptor"/>
    <property type="evidence" value="ECO:0007669"/>
    <property type="project" value="TreeGrafter"/>
</dbReference>
<evidence type="ECO:0000313" key="4">
    <source>
        <dbReference type="Proteomes" id="UP000305654"/>
    </source>
</evidence>
<dbReference type="EMBL" id="VCDI01000006">
    <property type="protein sequence ID" value="TLU71561.1"/>
    <property type="molecule type" value="Genomic_DNA"/>
</dbReference>
<dbReference type="SUPFAM" id="SSF51735">
    <property type="entry name" value="NAD(P)-binding Rossmann-fold domains"/>
    <property type="match status" value="1"/>
</dbReference>
<evidence type="ECO:0000313" key="3">
    <source>
        <dbReference type="EMBL" id="TLU71561.1"/>
    </source>
</evidence>